<gene>
    <name evidence="2" type="ORF">EJP82_27690</name>
</gene>
<dbReference type="RefSeq" id="WP_127195291.1">
    <property type="nucleotide sequence ID" value="NZ_RZNY01000070.1"/>
</dbReference>
<keyword evidence="1" id="KW-1133">Transmembrane helix</keyword>
<accession>A0A433XTT9</accession>
<reference evidence="2 3" key="1">
    <citation type="submission" date="2018-12" db="EMBL/GenBank/DDBJ databases">
        <authorList>
            <person name="Sun L."/>
            <person name="Chen Z."/>
        </authorList>
    </citation>
    <scope>NUCLEOTIDE SEQUENCE [LARGE SCALE GENOMIC DNA]</scope>
    <source>
        <strain evidence="2 3">DSM 15890</strain>
    </source>
</reference>
<dbReference type="EMBL" id="RZNY01000070">
    <property type="protein sequence ID" value="RUT37798.1"/>
    <property type="molecule type" value="Genomic_DNA"/>
</dbReference>
<feature type="transmembrane region" description="Helical" evidence="1">
    <location>
        <begin position="5"/>
        <end position="25"/>
    </location>
</feature>
<evidence type="ECO:0000256" key="1">
    <source>
        <dbReference type="SAM" id="Phobius"/>
    </source>
</evidence>
<name>A0A433XTT9_9BACL</name>
<evidence type="ECO:0000313" key="3">
    <source>
        <dbReference type="Proteomes" id="UP000279446"/>
    </source>
</evidence>
<comment type="caution">
    <text evidence="2">The sequence shown here is derived from an EMBL/GenBank/DDBJ whole genome shotgun (WGS) entry which is preliminary data.</text>
</comment>
<protein>
    <submittedName>
        <fullName evidence="2">Uncharacterized protein</fullName>
    </submittedName>
</protein>
<proteinExistence type="predicted"/>
<keyword evidence="1" id="KW-0472">Membrane</keyword>
<dbReference type="OrthoDB" id="2663636at2"/>
<keyword evidence="1" id="KW-0812">Transmembrane</keyword>
<dbReference type="AlphaFoldDB" id="A0A433XTT9"/>
<keyword evidence="3" id="KW-1185">Reference proteome</keyword>
<organism evidence="2 3">
    <name type="scientific">Paenibacillus anaericanus</name>
    <dbReference type="NCBI Taxonomy" id="170367"/>
    <lineage>
        <taxon>Bacteria</taxon>
        <taxon>Bacillati</taxon>
        <taxon>Bacillota</taxon>
        <taxon>Bacilli</taxon>
        <taxon>Bacillales</taxon>
        <taxon>Paenibacillaceae</taxon>
        <taxon>Paenibacillus</taxon>
    </lineage>
</organism>
<sequence length="89" mass="9935">MKKTIIGITFIAIGTAICLRIITLASELFPTVDVWRGTKLWFAIFGAMDLSNEQSLFLGAPFVLGVILFFLGLLILIVEYFNLPNKVKK</sequence>
<dbReference type="Proteomes" id="UP000279446">
    <property type="component" value="Unassembled WGS sequence"/>
</dbReference>
<evidence type="ECO:0000313" key="2">
    <source>
        <dbReference type="EMBL" id="RUT37798.1"/>
    </source>
</evidence>
<feature type="transmembrane region" description="Helical" evidence="1">
    <location>
        <begin position="56"/>
        <end position="81"/>
    </location>
</feature>